<evidence type="ECO:0000256" key="1">
    <source>
        <dbReference type="SAM" id="MobiDB-lite"/>
    </source>
</evidence>
<keyword evidence="4" id="KW-1185">Reference proteome</keyword>
<dbReference type="Proteomes" id="UP000661858">
    <property type="component" value="Unassembled WGS sequence"/>
</dbReference>
<reference evidence="3" key="1">
    <citation type="submission" date="2021-01" db="EMBL/GenBank/DDBJ databases">
        <title>WGS of actinomycetes isolated from Thailand.</title>
        <authorList>
            <person name="Thawai C."/>
        </authorList>
    </citation>
    <scope>NUCLEOTIDE SEQUENCE</scope>
    <source>
        <strain evidence="3">RCU-197</strain>
    </source>
</reference>
<dbReference type="RefSeq" id="WP_201833750.1">
    <property type="nucleotide sequence ID" value="NZ_JAERRK010000003.1"/>
</dbReference>
<proteinExistence type="predicted"/>
<evidence type="ECO:0000256" key="2">
    <source>
        <dbReference type="SAM" id="SignalP"/>
    </source>
</evidence>
<feature type="chain" id="PRO_5038094865" description="DUF1795 domain-containing protein" evidence="2">
    <location>
        <begin position="30"/>
        <end position="286"/>
    </location>
</feature>
<dbReference type="EMBL" id="JAERRK010000003">
    <property type="protein sequence ID" value="MBL1082135.1"/>
    <property type="molecule type" value="Genomic_DNA"/>
</dbReference>
<sequence>MTRLQRLALLAASTTVITGGALLPTAAFAAPPAPPAAAAAAASAIDPNGADTGGADAGGDDGGADSNGIDPGGADTSTSNSSNTSNTDTSGTDSVGSTAQWTTATDEESGISMDLPGQAETQVDQLDGRDHWVETDYGSIGFAVYDGDDLDPEEMLQQHLQLLNENAQSADQQFSTSNVNQTRTNDGAQLEADLTADDGTYGHVLYATVDGHLLMIALFGTEDQTDAMQADFDQLMESIQVPGGSTTGSGDTQSGDSQAGDSQSADGQSGDSQSADAAPAYGEQAT</sequence>
<keyword evidence="2" id="KW-0732">Signal</keyword>
<feature type="compositionally biased region" description="Low complexity" evidence="1">
    <location>
        <begin position="248"/>
        <end position="278"/>
    </location>
</feature>
<gene>
    <name evidence="3" type="ORF">JK359_09085</name>
</gene>
<feature type="region of interest" description="Disordered" evidence="1">
    <location>
        <begin position="49"/>
        <end position="117"/>
    </location>
</feature>
<comment type="caution">
    <text evidence="3">The sequence shown here is derived from an EMBL/GenBank/DDBJ whole genome shotgun (WGS) entry which is preliminary data.</text>
</comment>
<evidence type="ECO:0000313" key="4">
    <source>
        <dbReference type="Proteomes" id="UP000661858"/>
    </source>
</evidence>
<evidence type="ECO:0008006" key="5">
    <source>
        <dbReference type="Google" id="ProtNLM"/>
    </source>
</evidence>
<accession>A0A937JL76</accession>
<name>A0A937JL76_9ACTN</name>
<feature type="region of interest" description="Disordered" evidence="1">
    <location>
        <begin position="240"/>
        <end position="286"/>
    </location>
</feature>
<protein>
    <recommendedName>
        <fullName evidence="5">DUF1795 domain-containing protein</fullName>
    </recommendedName>
</protein>
<dbReference type="AlphaFoldDB" id="A0A937JL76"/>
<feature type="compositionally biased region" description="Low complexity" evidence="1">
    <location>
        <begin position="75"/>
        <end position="98"/>
    </location>
</feature>
<organism evidence="3 4">
    <name type="scientific">Streptomyces actinomycinicus</name>
    <dbReference type="NCBI Taxonomy" id="1695166"/>
    <lineage>
        <taxon>Bacteria</taxon>
        <taxon>Bacillati</taxon>
        <taxon>Actinomycetota</taxon>
        <taxon>Actinomycetes</taxon>
        <taxon>Kitasatosporales</taxon>
        <taxon>Streptomycetaceae</taxon>
        <taxon>Streptomyces</taxon>
    </lineage>
</organism>
<feature type="signal peptide" evidence="2">
    <location>
        <begin position="1"/>
        <end position="29"/>
    </location>
</feature>
<evidence type="ECO:0000313" key="3">
    <source>
        <dbReference type="EMBL" id="MBL1082135.1"/>
    </source>
</evidence>